<evidence type="ECO:0000313" key="1">
    <source>
        <dbReference type="EMBL" id="CBY25887.1"/>
    </source>
</evidence>
<organism evidence="1 2">
    <name type="scientific">Yersinia enterocolitica subsp. palearctica serotype O:3 (strain DSM 13030 / CIP 106945 / Y11)</name>
    <dbReference type="NCBI Taxonomy" id="930944"/>
    <lineage>
        <taxon>Bacteria</taxon>
        <taxon>Pseudomonadati</taxon>
        <taxon>Pseudomonadota</taxon>
        <taxon>Gammaproteobacteria</taxon>
        <taxon>Enterobacterales</taxon>
        <taxon>Yersiniaceae</taxon>
        <taxon>Yersinia</taxon>
    </lineage>
</organism>
<name>A0A0H3NNE3_YERE1</name>
<dbReference type="EMBL" id="FR729477">
    <property type="protein sequence ID" value="CBY25887.1"/>
    <property type="molecule type" value="Genomic_DNA"/>
</dbReference>
<accession>A0A0H3NNE3</accession>
<proteinExistence type="predicted"/>
<reference evidence="1 2" key="1">
    <citation type="journal article" date="2011" name="J. Bacteriol.">
        <title>Complete genome sequence of Yersinia enterocolitica subsp. palearctica serogroup O:3.</title>
        <authorList>
            <person name="Batzilla J."/>
            <person name="Hoper D."/>
            <person name="Antonenka U."/>
            <person name="Heesemann J."/>
            <person name="Rakin A."/>
        </authorList>
    </citation>
    <scope>NUCLEOTIDE SEQUENCE [LARGE SCALE GENOMIC DNA]</scope>
    <source>
        <strain evidence="2">DSM 13030 / CIP 106945 / Y11</strain>
    </source>
</reference>
<sequence length="219" mass="23849">MFKYVQTFGDGSIKVKTDIEISKKEAAEKAEEHLKQEAEAFAHITVLQSRSYEATKNVNREEWVDIFSKNPLEHSDKIINVLSSDKNYSFNDIVKLKILADSPKPASSDLLKAVAEGTVPYELAYAALQCGIDDTDIIGKCIQRKDGIINAEVFLESKPKPEIISEGDATESIQNQPESMASLASLMSSGSASSGILSLHTSPTNYTSWAGVTNMLAAS</sequence>
<dbReference type="KEGG" id="yey:Y11_22941"/>
<dbReference type="GeneID" id="31410310"/>
<gene>
    <name evidence="1" type="ordered locus">Y11_22941</name>
</gene>
<dbReference type="HOGENOM" id="CLU_1261067_0_0_6"/>
<dbReference type="PATRIC" id="fig|930944.6.peg.2279"/>
<dbReference type="RefSeq" id="WP_005163321.1">
    <property type="nucleotide sequence ID" value="NC_017564.1"/>
</dbReference>
<dbReference type="Proteomes" id="UP000008084">
    <property type="component" value="Chromosome"/>
</dbReference>
<dbReference type="AlphaFoldDB" id="A0A0H3NNE3"/>
<protein>
    <submittedName>
        <fullName evidence="1">Uncharacterized protein</fullName>
    </submittedName>
</protein>
<evidence type="ECO:0000313" key="2">
    <source>
        <dbReference type="Proteomes" id="UP000008084"/>
    </source>
</evidence>